<name>A2FYK3_TRIV3</name>
<dbReference type="SMR" id="A2FYK3"/>
<dbReference type="GO" id="GO:0005737">
    <property type="term" value="C:cytoplasm"/>
    <property type="evidence" value="ECO:0007669"/>
    <property type="project" value="UniProtKB-SubCell"/>
</dbReference>
<dbReference type="PROSITE" id="PS50054">
    <property type="entry name" value="TYR_PHOSPHATASE_DUAL"/>
    <property type="match status" value="1"/>
</dbReference>
<evidence type="ECO:0000259" key="8">
    <source>
        <dbReference type="PROSITE" id="PS50054"/>
    </source>
</evidence>
<dbReference type="InterPro" id="IPR004861">
    <property type="entry name" value="Siw14-like"/>
</dbReference>
<keyword evidence="10" id="KW-1185">Reference proteome</keyword>
<evidence type="ECO:0000256" key="4">
    <source>
        <dbReference type="ARBA" id="ARBA00022490"/>
    </source>
</evidence>
<evidence type="ECO:0000256" key="2">
    <source>
        <dbReference type="ARBA" id="ARBA00009580"/>
    </source>
</evidence>
<dbReference type="InterPro" id="IPR020422">
    <property type="entry name" value="TYR_PHOSPHATASE_DUAL_dom"/>
</dbReference>
<keyword evidence="4" id="KW-0963">Cytoplasm</keyword>
<comment type="catalytic activity">
    <reaction evidence="7">
        <text>O-phospho-L-tyrosyl-[protein] + H2O = L-tyrosyl-[protein] + phosphate</text>
        <dbReference type="Rhea" id="RHEA:10684"/>
        <dbReference type="Rhea" id="RHEA-COMP:10136"/>
        <dbReference type="Rhea" id="RHEA-COMP:20101"/>
        <dbReference type="ChEBI" id="CHEBI:15377"/>
        <dbReference type="ChEBI" id="CHEBI:43474"/>
        <dbReference type="ChEBI" id="CHEBI:46858"/>
        <dbReference type="ChEBI" id="CHEBI:61978"/>
        <dbReference type="EC" id="3.1.3.48"/>
    </reaction>
</comment>
<dbReference type="PANTHER" id="PTHR31126">
    <property type="entry name" value="TYROSINE-PROTEIN PHOSPHATASE"/>
    <property type="match status" value="1"/>
</dbReference>
<dbReference type="FunCoup" id="A2FYK3">
    <property type="interactions" value="142"/>
</dbReference>
<dbReference type="AlphaFoldDB" id="A2FYK3"/>
<feature type="domain" description="Tyrosine-protein phosphatase" evidence="8">
    <location>
        <begin position="8"/>
        <end position="162"/>
    </location>
</feature>
<keyword evidence="6" id="KW-0904">Protein phosphatase</keyword>
<dbReference type="OrthoDB" id="6375174at2759"/>
<comment type="subcellular location">
    <subcellularLocation>
        <location evidence="1">Cytoplasm</location>
    </subcellularLocation>
</comment>
<evidence type="ECO:0000313" key="10">
    <source>
        <dbReference type="Proteomes" id="UP000001542"/>
    </source>
</evidence>
<dbReference type="VEuPathDB" id="TrichDB:TVAGG3_0363020"/>
<gene>
    <name evidence="9" type="ORF">TVAG_300250</name>
</gene>
<evidence type="ECO:0000256" key="6">
    <source>
        <dbReference type="ARBA" id="ARBA00022912"/>
    </source>
</evidence>
<evidence type="ECO:0000256" key="7">
    <source>
        <dbReference type="ARBA" id="ARBA00051722"/>
    </source>
</evidence>
<evidence type="ECO:0000313" key="9">
    <source>
        <dbReference type="EMBL" id="EAX90007.1"/>
    </source>
</evidence>
<dbReference type="STRING" id="5722.A2FYK3"/>
<accession>A2FYK3</accession>
<reference evidence="9" key="2">
    <citation type="journal article" date="2007" name="Science">
        <title>Draft genome sequence of the sexually transmitted pathogen Trichomonas vaginalis.</title>
        <authorList>
            <person name="Carlton J.M."/>
            <person name="Hirt R.P."/>
            <person name="Silva J.C."/>
            <person name="Delcher A.L."/>
            <person name="Schatz M."/>
            <person name="Zhao Q."/>
            <person name="Wortman J.R."/>
            <person name="Bidwell S.L."/>
            <person name="Alsmark U.C.M."/>
            <person name="Besteiro S."/>
            <person name="Sicheritz-Ponten T."/>
            <person name="Noel C.J."/>
            <person name="Dacks J.B."/>
            <person name="Foster P.G."/>
            <person name="Simillion C."/>
            <person name="Van de Peer Y."/>
            <person name="Miranda-Saavedra D."/>
            <person name="Barton G.J."/>
            <person name="Westrop G.D."/>
            <person name="Mueller S."/>
            <person name="Dessi D."/>
            <person name="Fiori P.L."/>
            <person name="Ren Q."/>
            <person name="Paulsen I."/>
            <person name="Zhang H."/>
            <person name="Bastida-Corcuera F.D."/>
            <person name="Simoes-Barbosa A."/>
            <person name="Brown M.T."/>
            <person name="Hayes R.D."/>
            <person name="Mukherjee M."/>
            <person name="Okumura C.Y."/>
            <person name="Schneider R."/>
            <person name="Smith A.J."/>
            <person name="Vanacova S."/>
            <person name="Villalvazo M."/>
            <person name="Haas B.J."/>
            <person name="Pertea M."/>
            <person name="Feldblyum T.V."/>
            <person name="Utterback T.R."/>
            <person name="Shu C.L."/>
            <person name="Osoegawa K."/>
            <person name="de Jong P.J."/>
            <person name="Hrdy I."/>
            <person name="Horvathova L."/>
            <person name="Zubacova Z."/>
            <person name="Dolezal P."/>
            <person name="Malik S.B."/>
            <person name="Logsdon J.M. Jr."/>
            <person name="Henze K."/>
            <person name="Gupta A."/>
            <person name="Wang C.C."/>
            <person name="Dunne R.L."/>
            <person name="Upcroft J.A."/>
            <person name="Upcroft P."/>
            <person name="White O."/>
            <person name="Salzberg S.L."/>
            <person name="Tang P."/>
            <person name="Chiu C.-H."/>
            <person name="Lee Y.-S."/>
            <person name="Embley T.M."/>
            <person name="Coombs G.H."/>
            <person name="Mottram J.C."/>
            <person name="Tachezy J."/>
            <person name="Fraser-Liggett C.M."/>
            <person name="Johnson P.J."/>
        </authorList>
    </citation>
    <scope>NUCLEOTIDE SEQUENCE [LARGE SCALE GENOMIC DNA]</scope>
    <source>
        <strain evidence="9">G3</strain>
    </source>
</reference>
<dbReference type="CDD" id="cd14531">
    <property type="entry name" value="PFA-DSP_Oca1"/>
    <property type="match status" value="1"/>
</dbReference>
<dbReference type="InterPro" id="IPR029021">
    <property type="entry name" value="Prot-tyrosine_phosphatase-like"/>
</dbReference>
<dbReference type="FunFam" id="3.90.190.10:FF:000035">
    <property type="entry name" value="Tyrosine phosphatase, putative"/>
    <property type="match status" value="1"/>
</dbReference>
<dbReference type="SUPFAM" id="SSF52799">
    <property type="entry name" value="(Phosphotyrosine protein) phosphatases II"/>
    <property type="match status" value="1"/>
</dbReference>
<sequence length="210" mass="23692">MSLIPPPNFGFVENDLYRSALPTQSNFSFLQTLRLKTVVFLSQDQPSSIFLEFIKEQNVNFCALASSDTMAAGQRFSEQLALDALKIILNPDSYPVLVCCNLGIHRTGSVIGCLRKVQRWALSAIFDEFRRYYGNGKPSGIHEQFIELFDVELVPIPDNIDKLPFKIILPQQKEEPSKQENNFENRVGSLPRKTTRVGSLPLGQKQSSII</sequence>
<organism evidence="9 10">
    <name type="scientific">Trichomonas vaginalis (strain ATCC PRA-98 / G3)</name>
    <dbReference type="NCBI Taxonomy" id="412133"/>
    <lineage>
        <taxon>Eukaryota</taxon>
        <taxon>Metamonada</taxon>
        <taxon>Parabasalia</taxon>
        <taxon>Trichomonadida</taxon>
        <taxon>Trichomonadidae</taxon>
        <taxon>Trichomonas</taxon>
    </lineage>
</organism>
<dbReference type="eggNOG" id="KOG1572">
    <property type="taxonomic scope" value="Eukaryota"/>
</dbReference>
<dbReference type="Gene3D" id="3.90.190.10">
    <property type="entry name" value="Protein tyrosine phosphatase superfamily"/>
    <property type="match status" value="1"/>
</dbReference>
<dbReference type="InterPro" id="IPR020428">
    <property type="entry name" value="PFA-DSPs"/>
</dbReference>
<comment type="similarity">
    <text evidence="2">Belongs to the protein-tyrosine phosphatase family.</text>
</comment>
<evidence type="ECO:0000256" key="1">
    <source>
        <dbReference type="ARBA" id="ARBA00004496"/>
    </source>
</evidence>
<protein>
    <recommendedName>
        <fullName evidence="3">protein-tyrosine-phosphatase</fullName>
        <ecNumber evidence="3">3.1.3.48</ecNumber>
    </recommendedName>
</protein>
<dbReference type="GO" id="GO:0004725">
    <property type="term" value="F:protein tyrosine phosphatase activity"/>
    <property type="evidence" value="ECO:0007669"/>
    <property type="project" value="UniProtKB-EC"/>
</dbReference>
<dbReference type="GO" id="GO:0016791">
    <property type="term" value="F:phosphatase activity"/>
    <property type="evidence" value="ECO:0000318"/>
    <property type="project" value="GO_Central"/>
</dbReference>
<dbReference type="InParanoid" id="A2FYK3"/>
<dbReference type="Proteomes" id="UP000001542">
    <property type="component" value="Unassembled WGS sequence"/>
</dbReference>
<dbReference type="Pfam" id="PF03162">
    <property type="entry name" value="Y_phosphatase2"/>
    <property type="match status" value="1"/>
</dbReference>
<keyword evidence="5" id="KW-0378">Hydrolase</keyword>
<dbReference type="EC" id="3.1.3.48" evidence="3"/>
<dbReference type="VEuPathDB" id="TrichDB:TVAG_300250"/>
<proteinExistence type="inferred from homology"/>
<dbReference type="KEGG" id="tva:4747686"/>
<dbReference type="RefSeq" id="XP_001302937.1">
    <property type="nucleotide sequence ID" value="XM_001302936.1"/>
</dbReference>
<dbReference type="OMA" id="HYPCYIH"/>
<reference evidence="9" key="1">
    <citation type="submission" date="2006-10" db="EMBL/GenBank/DDBJ databases">
        <authorList>
            <person name="Amadeo P."/>
            <person name="Zhao Q."/>
            <person name="Wortman J."/>
            <person name="Fraser-Liggett C."/>
            <person name="Carlton J."/>
        </authorList>
    </citation>
    <scope>NUCLEOTIDE SEQUENCE</scope>
    <source>
        <strain evidence="9">G3</strain>
    </source>
</reference>
<dbReference type="PRINTS" id="PR01911">
    <property type="entry name" value="PFDSPHPHTASE"/>
</dbReference>
<dbReference type="PANTHER" id="PTHR31126:SF8">
    <property type="entry name" value="TYROSINE-PROTEIN PHOSPHATASE OCA1-RELATED"/>
    <property type="match status" value="1"/>
</dbReference>
<evidence type="ECO:0000256" key="3">
    <source>
        <dbReference type="ARBA" id="ARBA00013064"/>
    </source>
</evidence>
<evidence type="ECO:0000256" key="5">
    <source>
        <dbReference type="ARBA" id="ARBA00022801"/>
    </source>
</evidence>
<dbReference type="EMBL" id="DS114146">
    <property type="protein sequence ID" value="EAX90007.1"/>
    <property type="molecule type" value="Genomic_DNA"/>
</dbReference>